<dbReference type="RefSeq" id="WP_142842169.1">
    <property type="nucleotide sequence ID" value="NZ_SGNY01000006.1"/>
</dbReference>
<dbReference type="PANTHER" id="PTHR30600">
    <property type="entry name" value="CYTOCHROME C PEROXIDASE-RELATED"/>
    <property type="match status" value="1"/>
</dbReference>
<evidence type="ECO:0000256" key="6">
    <source>
        <dbReference type="ARBA" id="ARBA00023004"/>
    </source>
</evidence>
<keyword evidence="4 9" id="KW-0732">Signal</keyword>
<dbReference type="PROSITE" id="PS51007">
    <property type="entry name" value="CYTC"/>
    <property type="match status" value="2"/>
</dbReference>
<evidence type="ECO:0000256" key="4">
    <source>
        <dbReference type="ARBA" id="ARBA00022729"/>
    </source>
</evidence>
<evidence type="ECO:0000259" key="10">
    <source>
        <dbReference type="PROSITE" id="PS51007"/>
    </source>
</evidence>
<evidence type="ECO:0000256" key="3">
    <source>
        <dbReference type="ARBA" id="ARBA00022723"/>
    </source>
</evidence>
<dbReference type="GO" id="GO:0004130">
    <property type="term" value="F:cytochrome-c peroxidase activity"/>
    <property type="evidence" value="ECO:0007669"/>
    <property type="project" value="TreeGrafter"/>
</dbReference>
<dbReference type="Pfam" id="PF03150">
    <property type="entry name" value="CCP_MauG"/>
    <property type="match status" value="1"/>
</dbReference>
<dbReference type="InterPro" id="IPR051395">
    <property type="entry name" value="Cytochrome_c_Peroxidase/MauG"/>
</dbReference>
<dbReference type="InterPro" id="IPR004852">
    <property type="entry name" value="Di-haem_cyt_c_peroxidsae"/>
</dbReference>
<dbReference type="GO" id="GO:0046872">
    <property type="term" value="F:metal ion binding"/>
    <property type="evidence" value="ECO:0007669"/>
    <property type="project" value="UniProtKB-KW"/>
</dbReference>
<evidence type="ECO:0000313" key="11">
    <source>
        <dbReference type="EMBL" id="TRA98636.1"/>
    </source>
</evidence>
<feature type="chain" id="PRO_5021729077" evidence="9">
    <location>
        <begin position="33"/>
        <end position="416"/>
    </location>
</feature>
<keyword evidence="11" id="KW-0575">Peroxidase</keyword>
<keyword evidence="6 7" id="KW-0408">Iron</keyword>
<dbReference type="AlphaFoldDB" id="A0A546XCZ7"/>
<proteinExistence type="predicted"/>
<dbReference type="GO" id="GO:0030313">
    <property type="term" value="C:cell envelope"/>
    <property type="evidence" value="ECO:0007669"/>
    <property type="project" value="UniProtKB-SubCell"/>
</dbReference>
<reference evidence="11 12" key="1">
    <citation type="journal article" date="2019" name="Appl. Microbiol. Biotechnol.">
        <title>Differential efficiency of wild type rhizogenic strains for rol gene transformation of plants.</title>
        <authorList>
            <person name="Desmet S."/>
            <person name="De Keyser E."/>
            <person name="Van Vaerenbergh J."/>
            <person name="Baeyen S."/>
            <person name="Van Huylenbroeck J."/>
            <person name="Geelen D."/>
            <person name="Dhooghe E."/>
        </authorList>
    </citation>
    <scope>NUCLEOTIDE SEQUENCE [LARGE SCALE GENOMIC DNA]</scope>
    <source>
        <strain evidence="11 12">GBBC3284</strain>
    </source>
</reference>
<comment type="subcellular location">
    <subcellularLocation>
        <location evidence="1">Cell envelope</location>
    </subcellularLocation>
</comment>
<dbReference type="OrthoDB" id="9805202at2"/>
<feature type="compositionally biased region" description="Low complexity" evidence="8">
    <location>
        <begin position="407"/>
        <end position="416"/>
    </location>
</feature>
<dbReference type="GO" id="GO:0020037">
    <property type="term" value="F:heme binding"/>
    <property type="evidence" value="ECO:0007669"/>
    <property type="project" value="InterPro"/>
</dbReference>
<dbReference type="PANTHER" id="PTHR30600:SF10">
    <property type="entry name" value="BLL6722 PROTEIN"/>
    <property type="match status" value="1"/>
</dbReference>
<evidence type="ECO:0000256" key="5">
    <source>
        <dbReference type="ARBA" id="ARBA00023002"/>
    </source>
</evidence>
<gene>
    <name evidence="11" type="ORF">EXN68_17975</name>
</gene>
<protein>
    <submittedName>
        <fullName evidence="11">Cytochrome-c peroxidase</fullName>
    </submittedName>
</protein>
<dbReference type="Proteomes" id="UP000315434">
    <property type="component" value="Unassembled WGS sequence"/>
</dbReference>
<dbReference type="InterPro" id="IPR009056">
    <property type="entry name" value="Cyt_c-like_dom"/>
</dbReference>
<dbReference type="EMBL" id="SGNY01000006">
    <property type="protein sequence ID" value="TRA98636.1"/>
    <property type="molecule type" value="Genomic_DNA"/>
</dbReference>
<evidence type="ECO:0000256" key="9">
    <source>
        <dbReference type="SAM" id="SignalP"/>
    </source>
</evidence>
<evidence type="ECO:0000256" key="7">
    <source>
        <dbReference type="PROSITE-ProRule" id="PRU00433"/>
    </source>
</evidence>
<feature type="signal peptide" evidence="9">
    <location>
        <begin position="1"/>
        <end position="32"/>
    </location>
</feature>
<evidence type="ECO:0000256" key="2">
    <source>
        <dbReference type="ARBA" id="ARBA00022617"/>
    </source>
</evidence>
<keyword evidence="5" id="KW-0560">Oxidoreductase</keyword>
<evidence type="ECO:0000256" key="8">
    <source>
        <dbReference type="SAM" id="MobiDB-lite"/>
    </source>
</evidence>
<evidence type="ECO:0000256" key="1">
    <source>
        <dbReference type="ARBA" id="ARBA00004196"/>
    </source>
</evidence>
<keyword evidence="3 7" id="KW-0479">Metal-binding</keyword>
<sequence>MIKPRFFLSAALAASILLAPFGGGISSMFAHGGEDYATLEKLGAALFDDPNLSMNRTMACSTCHMQAAGFSDARESEKVGRDVSLGDDGISLGDRNAPTATYARFTPPFGKNAAGEYVGGQFWDGRASLLEDQAGGPPLNPLEMGMPDKASVVKRLRENPDYVAAFGTQFGNDVFQSDETAYAAMTKALASFERSDEFSTFDSKYDRFLRGEEKLTDQEELGRVLISSTQFTNCNTCHEIRGAKGLEDGLFTNHKYFNIGVPANMAVRAVNGSKPDAIDLGLAQNPEVAGDPAQRGKFKVPTLRNVAVTGPYMHNGVFRDLRTVVLFYVKYKSKKPSRQINPETGKTWDAPEVPENIAMTELTSAPALDDKRVDAIVAFLKTLTDRRYEHLLPKEDGQMAVPPAQPVPVSVTPKAP</sequence>
<accession>A0A546XCZ7</accession>
<dbReference type="SUPFAM" id="SSF46626">
    <property type="entry name" value="Cytochrome c"/>
    <property type="match status" value="2"/>
</dbReference>
<dbReference type="Gene3D" id="1.10.760.10">
    <property type="entry name" value="Cytochrome c-like domain"/>
    <property type="match status" value="2"/>
</dbReference>
<feature type="domain" description="Cytochrome c" evidence="10">
    <location>
        <begin position="217"/>
        <end position="384"/>
    </location>
</feature>
<dbReference type="InterPro" id="IPR036909">
    <property type="entry name" value="Cyt_c-like_dom_sf"/>
</dbReference>
<evidence type="ECO:0000313" key="12">
    <source>
        <dbReference type="Proteomes" id="UP000315434"/>
    </source>
</evidence>
<dbReference type="GO" id="GO:0009055">
    <property type="term" value="F:electron transfer activity"/>
    <property type="evidence" value="ECO:0007669"/>
    <property type="project" value="InterPro"/>
</dbReference>
<feature type="domain" description="Cytochrome c" evidence="10">
    <location>
        <begin position="38"/>
        <end position="160"/>
    </location>
</feature>
<name>A0A546XCZ7_RHIRH</name>
<feature type="region of interest" description="Disordered" evidence="8">
    <location>
        <begin position="397"/>
        <end position="416"/>
    </location>
</feature>
<organism evidence="11 12">
    <name type="scientific">Rhizobium rhizogenes</name>
    <name type="common">Agrobacterium rhizogenes</name>
    <dbReference type="NCBI Taxonomy" id="359"/>
    <lineage>
        <taxon>Bacteria</taxon>
        <taxon>Pseudomonadati</taxon>
        <taxon>Pseudomonadota</taxon>
        <taxon>Alphaproteobacteria</taxon>
        <taxon>Hyphomicrobiales</taxon>
        <taxon>Rhizobiaceae</taxon>
        <taxon>Rhizobium/Agrobacterium group</taxon>
        <taxon>Rhizobium</taxon>
    </lineage>
</organism>
<keyword evidence="2 7" id="KW-0349">Heme</keyword>
<comment type="caution">
    <text evidence="11">The sequence shown here is derived from an EMBL/GenBank/DDBJ whole genome shotgun (WGS) entry which is preliminary data.</text>
</comment>